<evidence type="ECO:0000256" key="4">
    <source>
        <dbReference type="ARBA" id="ARBA00022801"/>
    </source>
</evidence>
<evidence type="ECO:0000256" key="3">
    <source>
        <dbReference type="ARBA" id="ARBA00022723"/>
    </source>
</evidence>
<name>A0AA38LGX1_TAXCH</name>
<keyword evidence="8" id="KW-1185">Reference proteome</keyword>
<dbReference type="InterPro" id="IPR020583">
    <property type="entry name" value="Inositol_monoP_metal-BS"/>
</dbReference>
<feature type="binding site" evidence="6">
    <location>
        <position position="6"/>
    </location>
    <ligand>
        <name>Mg(2+)</name>
        <dbReference type="ChEBI" id="CHEBI:18420"/>
        <label>1</label>
        <note>catalytic</note>
    </ligand>
</feature>
<protein>
    <recommendedName>
        <fullName evidence="9">Inositol monophosphatase</fullName>
    </recommendedName>
</protein>
<feature type="non-terminal residue" evidence="7">
    <location>
        <position position="227"/>
    </location>
</feature>
<dbReference type="Gene3D" id="3.40.190.80">
    <property type="match status" value="1"/>
</dbReference>
<feature type="binding site" evidence="6">
    <location>
        <position position="3"/>
    </location>
    <ligand>
        <name>Mg(2+)</name>
        <dbReference type="ChEBI" id="CHEBI:18420"/>
        <label>1</label>
        <note>catalytic</note>
    </ligand>
</feature>
<sequence length="227" mass="24562">VLDPIDGTRGFVRGGKALYVVGLALVVEGKPTLGVMGCPNWDADDTYIVHNFSQEITKKNEPDDFIVPGIIMAACSGCGTWMKKITCNTRNVALDGSHNDWFRCSVDTCDSFQAACFCIGDRETWELLPLSKIFGADAISERSVKSWKPTIVPACCGSLCKYLMVATGRASVFTLQVPKDTSVKVWDHAVGMICVFEAGGAVTNWDGSKLALARDGVERRTIITRGG</sequence>
<dbReference type="PROSITE" id="PS00629">
    <property type="entry name" value="IMP_1"/>
    <property type="match status" value="1"/>
</dbReference>
<dbReference type="GO" id="GO:0046872">
    <property type="term" value="F:metal ion binding"/>
    <property type="evidence" value="ECO:0007669"/>
    <property type="project" value="UniProtKB-KW"/>
</dbReference>
<organism evidence="7 8">
    <name type="scientific">Taxus chinensis</name>
    <name type="common">Chinese yew</name>
    <name type="synonym">Taxus wallichiana var. chinensis</name>
    <dbReference type="NCBI Taxonomy" id="29808"/>
    <lineage>
        <taxon>Eukaryota</taxon>
        <taxon>Viridiplantae</taxon>
        <taxon>Streptophyta</taxon>
        <taxon>Embryophyta</taxon>
        <taxon>Tracheophyta</taxon>
        <taxon>Spermatophyta</taxon>
        <taxon>Pinopsida</taxon>
        <taxon>Pinidae</taxon>
        <taxon>Conifers II</taxon>
        <taxon>Cupressales</taxon>
        <taxon>Taxaceae</taxon>
        <taxon>Taxus</taxon>
    </lineage>
</organism>
<reference evidence="7 8" key="1">
    <citation type="journal article" date="2021" name="Nat. Plants">
        <title>The Taxus genome provides insights into paclitaxel biosynthesis.</title>
        <authorList>
            <person name="Xiong X."/>
            <person name="Gou J."/>
            <person name="Liao Q."/>
            <person name="Li Y."/>
            <person name="Zhou Q."/>
            <person name="Bi G."/>
            <person name="Li C."/>
            <person name="Du R."/>
            <person name="Wang X."/>
            <person name="Sun T."/>
            <person name="Guo L."/>
            <person name="Liang H."/>
            <person name="Lu P."/>
            <person name="Wu Y."/>
            <person name="Zhang Z."/>
            <person name="Ro D.K."/>
            <person name="Shang Y."/>
            <person name="Huang S."/>
            <person name="Yan J."/>
        </authorList>
    </citation>
    <scope>NUCLEOTIDE SEQUENCE [LARGE SCALE GENOMIC DNA]</scope>
    <source>
        <strain evidence="7">Ta-2019</strain>
    </source>
</reference>
<feature type="binding site" evidence="6">
    <location>
        <position position="5"/>
    </location>
    <ligand>
        <name>Mg(2+)</name>
        <dbReference type="ChEBI" id="CHEBI:18420"/>
        <label>1</label>
        <note>catalytic</note>
    </ligand>
</feature>
<dbReference type="GO" id="GO:0008441">
    <property type="term" value="F:3'(2'),5'-bisphosphate nucleotidase activity"/>
    <property type="evidence" value="ECO:0007669"/>
    <property type="project" value="TreeGrafter"/>
</dbReference>
<dbReference type="Proteomes" id="UP000824469">
    <property type="component" value="Unassembled WGS sequence"/>
</dbReference>
<feature type="binding site" evidence="6">
    <location>
        <position position="187"/>
    </location>
    <ligand>
        <name>Mg(2+)</name>
        <dbReference type="ChEBI" id="CHEBI:18420"/>
        <label>1</label>
        <note>catalytic</note>
    </ligand>
</feature>
<proteinExistence type="inferred from homology"/>
<gene>
    <name evidence="7" type="ORF">KI387_018120</name>
</gene>
<dbReference type="SUPFAM" id="SSF56655">
    <property type="entry name" value="Carbohydrate phosphatase"/>
    <property type="match status" value="1"/>
</dbReference>
<accession>A0AA38LGX1</accession>
<dbReference type="AlphaFoldDB" id="A0AA38LGX1"/>
<dbReference type="Gene3D" id="3.30.540.10">
    <property type="entry name" value="Fructose-1,6-Bisphosphatase, subunit A, domain 1"/>
    <property type="match status" value="1"/>
</dbReference>
<feature type="non-terminal residue" evidence="7">
    <location>
        <position position="1"/>
    </location>
</feature>
<evidence type="ECO:0008006" key="9">
    <source>
        <dbReference type="Google" id="ProtNLM"/>
    </source>
</evidence>
<comment type="similarity">
    <text evidence="2">Belongs to the inositol monophosphatase superfamily.</text>
</comment>
<dbReference type="GO" id="GO:0000103">
    <property type="term" value="P:sulfate assimilation"/>
    <property type="evidence" value="ECO:0007669"/>
    <property type="project" value="TreeGrafter"/>
</dbReference>
<comment type="cofactor">
    <cofactor evidence="1 6">
        <name>Mg(2+)</name>
        <dbReference type="ChEBI" id="CHEBI:18420"/>
    </cofactor>
</comment>
<evidence type="ECO:0000256" key="6">
    <source>
        <dbReference type="PIRSR" id="PIRSR600760-2"/>
    </source>
</evidence>
<dbReference type="Pfam" id="PF00459">
    <property type="entry name" value="Inositol_P"/>
    <property type="match status" value="1"/>
</dbReference>
<dbReference type="OMA" id="ICVFEAG"/>
<evidence type="ECO:0000256" key="1">
    <source>
        <dbReference type="ARBA" id="ARBA00001946"/>
    </source>
</evidence>
<dbReference type="EMBL" id="JAHRHJ020000003">
    <property type="protein sequence ID" value="KAH9323481.1"/>
    <property type="molecule type" value="Genomic_DNA"/>
</dbReference>
<dbReference type="PANTHER" id="PTHR43200">
    <property type="entry name" value="PHOSPHATASE"/>
    <property type="match status" value="1"/>
</dbReference>
<dbReference type="InterPro" id="IPR051090">
    <property type="entry name" value="Inositol_monoP_superfamily"/>
</dbReference>
<evidence type="ECO:0000256" key="2">
    <source>
        <dbReference type="ARBA" id="ARBA00009759"/>
    </source>
</evidence>
<evidence type="ECO:0000313" key="8">
    <source>
        <dbReference type="Proteomes" id="UP000824469"/>
    </source>
</evidence>
<evidence type="ECO:0000256" key="5">
    <source>
        <dbReference type="ARBA" id="ARBA00022842"/>
    </source>
</evidence>
<dbReference type="PANTHER" id="PTHR43200:SF4">
    <property type="entry name" value="PAP-SPECIFIC PHOSPHATASE, MITOCHONDRIAL-RELATED"/>
    <property type="match status" value="1"/>
</dbReference>
<comment type="caution">
    <text evidence="7">The sequence shown here is derived from an EMBL/GenBank/DDBJ whole genome shotgun (WGS) entry which is preliminary data.</text>
</comment>
<evidence type="ECO:0000313" key="7">
    <source>
        <dbReference type="EMBL" id="KAH9323481.1"/>
    </source>
</evidence>
<keyword evidence="4" id="KW-0378">Hydrolase</keyword>
<dbReference type="InterPro" id="IPR000760">
    <property type="entry name" value="Inositol_monophosphatase-like"/>
</dbReference>
<keyword evidence="5 6" id="KW-0460">Magnesium</keyword>
<keyword evidence="3 6" id="KW-0479">Metal-binding</keyword>